<name>X1BMB1_9ZZZZ</name>
<reference evidence="1" key="1">
    <citation type="journal article" date="2014" name="Front. Microbiol.">
        <title>High frequency of phylogenetically diverse reductive dehalogenase-homologous genes in deep subseafloor sedimentary metagenomes.</title>
        <authorList>
            <person name="Kawai M."/>
            <person name="Futagami T."/>
            <person name="Toyoda A."/>
            <person name="Takaki Y."/>
            <person name="Nishi S."/>
            <person name="Hori S."/>
            <person name="Arai W."/>
            <person name="Tsubouchi T."/>
            <person name="Morono Y."/>
            <person name="Uchiyama I."/>
            <person name="Ito T."/>
            <person name="Fujiyama A."/>
            <person name="Inagaki F."/>
            <person name="Takami H."/>
        </authorList>
    </citation>
    <scope>NUCLEOTIDE SEQUENCE</scope>
    <source>
        <strain evidence="1">Expedition CK06-06</strain>
    </source>
</reference>
<comment type="caution">
    <text evidence="1">The sequence shown here is derived from an EMBL/GenBank/DDBJ whole genome shotgun (WGS) entry which is preliminary data.</text>
</comment>
<organism evidence="1">
    <name type="scientific">marine sediment metagenome</name>
    <dbReference type="NCBI Taxonomy" id="412755"/>
    <lineage>
        <taxon>unclassified sequences</taxon>
        <taxon>metagenomes</taxon>
        <taxon>ecological metagenomes</taxon>
    </lineage>
</organism>
<accession>X1BMB1</accession>
<protein>
    <submittedName>
        <fullName evidence="1">Uncharacterized protein</fullName>
    </submittedName>
</protein>
<gene>
    <name evidence="1" type="ORF">S01H4_43207</name>
</gene>
<dbReference type="EMBL" id="BART01023814">
    <property type="protein sequence ID" value="GAG97059.1"/>
    <property type="molecule type" value="Genomic_DNA"/>
</dbReference>
<feature type="non-terminal residue" evidence="1">
    <location>
        <position position="1"/>
    </location>
</feature>
<sequence length="92" mass="11229">TPFKHLVTDYYNGTKEDNKIHLAEIKEMNSYPQHLTNYFDMAEENINYRIMHHHCFSLHVLSKMMYYCAFKEIYCFNHPKDKLQNVYFGKKK</sequence>
<dbReference type="AlphaFoldDB" id="X1BMB1"/>
<evidence type="ECO:0000313" key="1">
    <source>
        <dbReference type="EMBL" id="GAG97059.1"/>
    </source>
</evidence>
<proteinExistence type="predicted"/>